<dbReference type="AlphaFoldDB" id="A0A173R951"/>
<gene>
    <name evidence="11" type="primary">yajC</name>
    <name evidence="13" type="ORF">comes_08180</name>
    <name evidence="19" type="ORF">DW252_00760</name>
    <name evidence="18" type="ORF">DW656_01405</name>
    <name evidence="17" type="ORF">DWW65_01955</name>
    <name evidence="16" type="ORF">DWX03_00230</name>
    <name evidence="15" type="ORF">DXD67_03045</name>
    <name evidence="12" type="ORF">ERS852481_01067</name>
    <name evidence="11" type="ORF">ERS852574_00422</name>
    <name evidence="14" type="ORF">HUU93_03010</name>
</gene>
<dbReference type="Proteomes" id="UP000095362">
    <property type="component" value="Unassembled WGS sequence"/>
</dbReference>
<evidence type="ECO:0000313" key="18">
    <source>
        <dbReference type="EMBL" id="RHF85953.1"/>
    </source>
</evidence>
<evidence type="ECO:0000313" key="15">
    <source>
        <dbReference type="EMBL" id="RGJ25519.1"/>
    </source>
</evidence>
<dbReference type="GO" id="GO:0005886">
    <property type="term" value="C:plasma membrane"/>
    <property type="evidence" value="ECO:0007669"/>
    <property type="project" value="UniProtKB-SubCell"/>
</dbReference>
<reference evidence="14 27" key="3">
    <citation type="submission" date="2020-04" db="EMBL/GenBank/DDBJ databases">
        <authorList>
            <person name="Pieper L."/>
        </authorList>
    </citation>
    <scope>NUCLEOTIDE SEQUENCE [LARGE SCALE GENOMIC DNA]</scope>
    <source>
        <strain evidence="14 27">F22</strain>
    </source>
</reference>
<evidence type="ECO:0000313" key="23">
    <source>
        <dbReference type="Proteomes" id="UP000283360"/>
    </source>
</evidence>
<reference evidence="22 23" key="2">
    <citation type="submission" date="2018-08" db="EMBL/GenBank/DDBJ databases">
        <title>A genome reference for cultivated species of the human gut microbiota.</title>
        <authorList>
            <person name="Zou Y."/>
            <person name="Xue W."/>
            <person name="Luo G."/>
        </authorList>
    </citation>
    <scope>NUCLEOTIDE SEQUENCE [LARGE SCALE GENOMIC DNA]</scope>
    <source>
        <strain evidence="17 25">AF16-31</strain>
        <strain evidence="16 23">AF18-12LB</strain>
        <strain evidence="19 26">AM22-12LB</strain>
        <strain evidence="18 24">AM23-3</strain>
        <strain evidence="15 22">TM07-19</strain>
    </source>
</reference>
<dbReference type="OrthoDB" id="9800132at2"/>
<proteinExistence type="inferred from homology"/>
<evidence type="ECO:0000313" key="16">
    <source>
        <dbReference type="EMBL" id="RGT92810.1"/>
    </source>
</evidence>
<reference evidence="13" key="5">
    <citation type="submission" date="2022-09" db="EMBL/GenBank/DDBJ databases">
        <title>Draft genome sequence of Coprococcus comes strain 31264.</title>
        <authorList>
            <person name="Atsushi H."/>
            <person name="Moriya O."/>
            <person name="Mitsuo S."/>
        </authorList>
    </citation>
    <scope>NUCLEOTIDE SEQUENCE</scope>
    <source>
        <strain evidence="13">JCM 31264</strain>
    </source>
</reference>
<evidence type="ECO:0000256" key="9">
    <source>
        <dbReference type="ARBA" id="ARBA00023136"/>
    </source>
</evidence>
<dbReference type="Pfam" id="PF02699">
    <property type="entry name" value="YajC"/>
    <property type="match status" value="1"/>
</dbReference>
<evidence type="ECO:0000256" key="5">
    <source>
        <dbReference type="ARBA" id="ARBA00022692"/>
    </source>
</evidence>
<evidence type="ECO:0000313" key="11">
    <source>
        <dbReference type="EMBL" id="CUM74335.1"/>
    </source>
</evidence>
<evidence type="ECO:0000313" key="13">
    <source>
        <dbReference type="EMBL" id="GLG86273.1"/>
    </source>
</evidence>
<dbReference type="EMBL" id="JABWDC010000007">
    <property type="protein sequence ID" value="NUN85580.1"/>
    <property type="molecule type" value="Genomic_DNA"/>
</dbReference>
<evidence type="ECO:0000313" key="14">
    <source>
        <dbReference type="EMBL" id="NUN85580.1"/>
    </source>
</evidence>
<dbReference type="EMBL" id="QRHO01000001">
    <property type="protein sequence ID" value="RHF85953.1"/>
    <property type="molecule type" value="Genomic_DNA"/>
</dbReference>
<dbReference type="PaxDb" id="410072-ERS852525_01653"/>
<evidence type="ECO:0000313" key="17">
    <source>
        <dbReference type="EMBL" id="RGU47176.1"/>
    </source>
</evidence>
<keyword evidence="7 10" id="KW-1133">Transmembrane helix</keyword>
<evidence type="ECO:0000256" key="6">
    <source>
        <dbReference type="ARBA" id="ARBA00022927"/>
    </source>
</evidence>
<keyword evidence="6" id="KW-0653">Protein transport</keyword>
<keyword evidence="23" id="KW-1185">Reference proteome</keyword>
<dbReference type="Proteomes" id="UP000286595">
    <property type="component" value="Unassembled WGS sequence"/>
</dbReference>
<dbReference type="NCBIfam" id="TIGR00739">
    <property type="entry name" value="yajC"/>
    <property type="match status" value="1"/>
</dbReference>
<evidence type="ECO:0000313" key="25">
    <source>
        <dbReference type="Proteomes" id="UP000285693"/>
    </source>
</evidence>
<dbReference type="Proteomes" id="UP000284579">
    <property type="component" value="Unassembled WGS sequence"/>
</dbReference>
<evidence type="ECO:0000256" key="4">
    <source>
        <dbReference type="ARBA" id="ARBA00022475"/>
    </source>
</evidence>
<evidence type="ECO:0000313" key="24">
    <source>
        <dbReference type="Proteomes" id="UP000284579"/>
    </source>
</evidence>
<comment type="subcellular location">
    <subcellularLocation>
        <location evidence="1">Cell membrane</location>
        <topology evidence="1">Single-pass membrane protein</topology>
    </subcellularLocation>
</comment>
<evidence type="ECO:0000313" key="20">
    <source>
        <dbReference type="Proteomes" id="UP000095362"/>
    </source>
</evidence>
<dbReference type="EMBL" id="BSCI01000004">
    <property type="protein sequence ID" value="GLG86273.1"/>
    <property type="molecule type" value="Genomic_DNA"/>
</dbReference>
<dbReference type="SMART" id="SM01323">
    <property type="entry name" value="YajC"/>
    <property type="match status" value="1"/>
</dbReference>
<evidence type="ECO:0000313" key="22">
    <source>
        <dbReference type="Proteomes" id="UP000260655"/>
    </source>
</evidence>
<dbReference type="Proteomes" id="UP000095727">
    <property type="component" value="Unassembled WGS sequence"/>
</dbReference>
<dbReference type="EMBL" id="QRXY01000002">
    <property type="protein sequence ID" value="RGU47176.1"/>
    <property type="molecule type" value="Genomic_DNA"/>
</dbReference>
<evidence type="ECO:0000313" key="21">
    <source>
        <dbReference type="Proteomes" id="UP000095727"/>
    </source>
</evidence>
<dbReference type="EMBL" id="QRIM01000001">
    <property type="protein sequence ID" value="RHG62947.1"/>
    <property type="molecule type" value="Genomic_DNA"/>
</dbReference>
<dbReference type="EMBL" id="QSOV01000002">
    <property type="protein sequence ID" value="RGJ25519.1"/>
    <property type="molecule type" value="Genomic_DNA"/>
</dbReference>
<comment type="similarity">
    <text evidence="2">Belongs to the YajC family.</text>
</comment>
<dbReference type="InterPro" id="IPR003849">
    <property type="entry name" value="Preprotein_translocase_YajC"/>
</dbReference>
<reference evidence="13" key="6">
    <citation type="submission" date="2022-11" db="EMBL/GenBank/DDBJ databases">
        <title>Draft genome sequence of Coprococcus comes strain 31264.</title>
        <authorList>
            <person name="Hisatomi A."/>
            <person name="Ohkuma M."/>
            <person name="Sakamoto M."/>
        </authorList>
    </citation>
    <scope>NUCLEOTIDE SEQUENCE</scope>
    <source>
        <strain evidence="13">JCM 31264</strain>
    </source>
</reference>
<keyword evidence="8" id="KW-0811">Translocation</keyword>
<keyword evidence="5 10" id="KW-0812">Transmembrane</keyword>
<evidence type="ECO:0000256" key="8">
    <source>
        <dbReference type="ARBA" id="ARBA00023010"/>
    </source>
</evidence>
<evidence type="ECO:0000256" key="1">
    <source>
        <dbReference type="ARBA" id="ARBA00004162"/>
    </source>
</evidence>
<dbReference type="Proteomes" id="UP000554488">
    <property type="component" value="Unassembled WGS sequence"/>
</dbReference>
<evidence type="ECO:0000256" key="3">
    <source>
        <dbReference type="ARBA" id="ARBA00022448"/>
    </source>
</evidence>
<dbReference type="PANTHER" id="PTHR33909:SF1">
    <property type="entry name" value="SEC TRANSLOCON ACCESSORY COMPLEX SUBUNIT YAJC"/>
    <property type="match status" value="1"/>
</dbReference>
<reference evidence="14 27" key="4">
    <citation type="submission" date="2020-07" db="EMBL/GenBank/DDBJ databases">
        <title>Bacterial metabolism rescues the inhibition of intestinal drug absorption by food and drug additives.</title>
        <authorList>
            <person name="Zou L."/>
            <person name="Spanogiannopoulos P."/>
            <person name="Chien H.-C."/>
            <person name="Pieper L.M."/>
            <person name="Cai W."/>
            <person name="Khuri N."/>
            <person name="Pottel J."/>
            <person name="Vora B."/>
            <person name="Ni Z."/>
            <person name="Tsakalozou E."/>
            <person name="Zhang W."/>
            <person name="Shoichet B.K."/>
            <person name="Giacomini K.M."/>
            <person name="Turnbaugh P.J."/>
        </authorList>
    </citation>
    <scope>NUCLEOTIDE SEQUENCE [LARGE SCALE GENOMIC DNA]</scope>
    <source>
        <strain evidence="14 27">F22</strain>
    </source>
</reference>
<dbReference type="Proteomes" id="UP000260655">
    <property type="component" value="Unassembled WGS sequence"/>
</dbReference>
<dbReference type="GO" id="GO:0015031">
    <property type="term" value="P:protein transport"/>
    <property type="evidence" value="ECO:0007669"/>
    <property type="project" value="UniProtKB-KW"/>
</dbReference>
<dbReference type="GeneID" id="92825231"/>
<dbReference type="Proteomes" id="UP000285693">
    <property type="component" value="Unassembled WGS sequence"/>
</dbReference>
<reference evidence="20 21" key="1">
    <citation type="submission" date="2015-09" db="EMBL/GenBank/DDBJ databases">
        <authorList>
            <consortium name="Pathogen Informatics"/>
        </authorList>
    </citation>
    <scope>NUCLEOTIDE SEQUENCE [LARGE SCALE GENOMIC DNA]</scope>
    <source>
        <strain evidence="12 20">2789STDY5834866</strain>
        <strain evidence="11 21">2789STDY5834962</strain>
    </source>
</reference>
<evidence type="ECO:0000256" key="2">
    <source>
        <dbReference type="ARBA" id="ARBA00006742"/>
    </source>
</evidence>
<name>A0A173R951_9FIRM</name>
<evidence type="ECO:0000313" key="12">
    <source>
        <dbReference type="EMBL" id="CUN93122.1"/>
    </source>
</evidence>
<keyword evidence="4" id="KW-1003">Cell membrane</keyword>
<dbReference type="STRING" id="410072.ERS852525_01653"/>
<dbReference type="RefSeq" id="WP_008374927.1">
    <property type="nucleotide sequence ID" value="NZ_BSCI01000004.1"/>
</dbReference>
<keyword evidence="3" id="KW-0813">Transport</keyword>
<dbReference type="Proteomes" id="UP001145109">
    <property type="component" value="Unassembled WGS sequence"/>
</dbReference>
<protein>
    <submittedName>
        <fullName evidence="11">Preprotein translocase subunit YajC</fullName>
    </submittedName>
</protein>
<dbReference type="PRINTS" id="PR01853">
    <property type="entry name" value="YAJCTRNLCASE"/>
</dbReference>
<accession>A0A173R951</accession>
<evidence type="ECO:0000256" key="7">
    <source>
        <dbReference type="ARBA" id="ARBA00022989"/>
    </source>
</evidence>
<dbReference type="PANTHER" id="PTHR33909">
    <property type="entry name" value="SEC TRANSLOCON ACCESSORY COMPLEX SUBUNIT YAJC"/>
    <property type="match status" value="1"/>
</dbReference>
<keyword evidence="9 10" id="KW-0472">Membrane</keyword>
<evidence type="ECO:0000313" key="26">
    <source>
        <dbReference type="Proteomes" id="UP000286595"/>
    </source>
</evidence>
<evidence type="ECO:0000313" key="19">
    <source>
        <dbReference type="EMBL" id="RHG62947.1"/>
    </source>
</evidence>
<dbReference type="EMBL" id="CYZK01000005">
    <property type="protein sequence ID" value="CUN93122.1"/>
    <property type="molecule type" value="Genomic_DNA"/>
</dbReference>
<organism evidence="11 21">
    <name type="scientific">Coprococcus comes</name>
    <dbReference type="NCBI Taxonomy" id="410072"/>
    <lineage>
        <taxon>Bacteria</taxon>
        <taxon>Bacillati</taxon>
        <taxon>Bacillota</taxon>
        <taxon>Clostridia</taxon>
        <taxon>Lachnospirales</taxon>
        <taxon>Lachnospiraceae</taxon>
        <taxon>Coprococcus</taxon>
    </lineage>
</organism>
<feature type="transmembrane region" description="Helical" evidence="10">
    <location>
        <begin position="6"/>
        <end position="22"/>
    </location>
</feature>
<dbReference type="EMBL" id="CYXR01000002">
    <property type="protein sequence ID" value="CUM74335.1"/>
    <property type="molecule type" value="Genomic_DNA"/>
</dbReference>
<dbReference type="Proteomes" id="UP000283360">
    <property type="component" value="Unassembled WGS sequence"/>
</dbReference>
<dbReference type="EMBL" id="QRXJ01000001">
    <property type="protein sequence ID" value="RGT92810.1"/>
    <property type="molecule type" value="Genomic_DNA"/>
</dbReference>
<sequence>MNNPIVLILFYVVIIGGFWWLLMRPQKKEQKRVQLMLSELAVGDTVLTTSGFYGVVIDITDEDVIVEFGSNKNCRIPMQKSAIMQVEKPENN</sequence>
<evidence type="ECO:0000256" key="10">
    <source>
        <dbReference type="SAM" id="Phobius"/>
    </source>
</evidence>
<evidence type="ECO:0000313" key="27">
    <source>
        <dbReference type="Proteomes" id="UP000554488"/>
    </source>
</evidence>